<gene>
    <name evidence="5" type="ORF">PBIL07802_LOCUS25734</name>
</gene>
<dbReference type="GO" id="GO:0005737">
    <property type="term" value="C:cytoplasm"/>
    <property type="evidence" value="ECO:0007669"/>
    <property type="project" value="UniProtKB-SubCell"/>
</dbReference>
<dbReference type="AlphaFoldDB" id="A0A7S3GE42"/>
<keyword evidence="1 4" id="KW-0963">Cytoplasm</keyword>
<protein>
    <recommendedName>
        <fullName evidence="4">Proteasome subunit beta</fullName>
    </recommendedName>
</protein>
<dbReference type="GO" id="GO:0005634">
    <property type="term" value="C:nucleus"/>
    <property type="evidence" value="ECO:0007669"/>
    <property type="project" value="UniProtKB-SubCell"/>
</dbReference>
<dbReference type="SUPFAM" id="SSF56235">
    <property type="entry name" value="N-terminal nucleophile aminohydrolases (Ntn hydrolases)"/>
    <property type="match status" value="1"/>
</dbReference>
<organism evidence="5">
    <name type="scientific">Palpitomonas bilix</name>
    <dbReference type="NCBI Taxonomy" id="652834"/>
    <lineage>
        <taxon>Eukaryota</taxon>
        <taxon>Eukaryota incertae sedis</taxon>
    </lineage>
</organism>
<proteinExistence type="inferred from homology"/>
<reference evidence="5" key="1">
    <citation type="submission" date="2021-01" db="EMBL/GenBank/DDBJ databases">
        <authorList>
            <person name="Corre E."/>
            <person name="Pelletier E."/>
            <person name="Niang G."/>
            <person name="Scheremetjew M."/>
            <person name="Finn R."/>
            <person name="Kale V."/>
            <person name="Holt S."/>
            <person name="Cochrane G."/>
            <person name="Meng A."/>
            <person name="Brown T."/>
            <person name="Cohen L."/>
        </authorList>
    </citation>
    <scope>NUCLEOTIDE SEQUENCE</scope>
    <source>
        <strain evidence="5">NIES-2562</strain>
    </source>
</reference>
<dbReference type="InterPro" id="IPR029055">
    <property type="entry name" value="Ntn_hydrolases_N"/>
</dbReference>
<evidence type="ECO:0000313" key="5">
    <source>
        <dbReference type="EMBL" id="CAE0263433.1"/>
    </source>
</evidence>
<evidence type="ECO:0000256" key="3">
    <source>
        <dbReference type="ARBA" id="ARBA00023242"/>
    </source>
</evidence>
<dbReference type="EMBL" id="HBIB01039544">
    <property type="protein sequence ID" value="CAE0263433.1"/>
    <property type="molecule type" value="Transcribed_RNA"/>
</dbReference>
<evidence type="ECO:0000256" key="4">
    <source>
        <dbReference type="RuleBase" id="RU004203"/>
    </source>
</evidence>
<accession>A0A7S3GE42</accession>
<dbReference type="PROSITE" id="PS51476">
    <property type="entry name" value="PROTEASOME_BETA_2"/>
    <property type="match status" value="1"/>
</dbReference>
<sequence>MNSIMAPVAIQEPGNYHAKGPIPESRVAPVAGHGPMQANFSPYMDNGGTIAAIAGENFVVLAADTRLSLGYAILSRDNSKMSALTPKCYIASSGMNADITTLHKVLKMRAVQYQQKHGKDMSCHAAANLLSRTLYYKRFFPYYTFNLLVGVDNEGKGAVYKYDAIGNIEQVPYASAGSGSSLIQPFMDNQVGFKTHQIIENESRTVEETVEFMKDMFSSAGERDIYTGDAIEIAVITPEGAHIEKFALKDD</sequence>
<dbReference type="FunFam" id="3.60.20.10:FF:000027">
    <property type="entry name" value="Proteasome subunit beta type-6"/>
    <property type="match status" value="1"/>
</dbReference>
<dbReference type="GO" id="GO:0051603">
    <property type="term" value="P:proteolysis involved in protein catabolic process"/>
    <property type="evidence" value="ECO:0007669"/>
    <property type="project" value="InterPro"/>
</dbReference>
<comment type="function">
    <text evidence="4">Component of the proteasome, a multicatalytic proteinase complex which is characterized by its ability to cleave peptides with Arg, Phe, Tyr, Leu, and Glu adjacent to the leaving group at neutral or slightly basic pH. The proteasome has an ATP-dependent proteolytic activity.</text>
</comment>
<evidence type="ECO:0000256" key="2">
    <source>
        <dbReference type="ARBA" id="ARBA00022942"/>
    </source>
</evidence>
<dbReference type="InterPro" id="IPR001353">
    <property type="entry name" value="Proteasome_sua/b"/>
</dbReference>
<keyword evidence="3 4" id="KW-0539">Nucleus</keyword>
<dbReference type="PROSITE" id="PS00854">
    <property type="entry name" value="PROTEASOME_BETA_1"/>
    <property type="match status" value="1"/>
</dbReference>
<dbReference type="CDD" id="cd03757">
    <property type="entry name" value="proteasome_beta_type_1"/>
    <property type="match status" value="1"/>
</dbReference>
<dbReference type="Gene3D" id="3.60.20.10">
    <property type="entry name" value="Glutamine Phosphoribosylpyrophosphate, subunit 1, domain 1"/>
    <property type="match status" value="1"/>
</dbReference>
<dbReference type="PANTHER" id="PTHR32194:SF2">
    <property type="entry name" value="PROTEASOME SUBUNIT BETA TYPE-1"/>
    <property type="match status" value="1"/>
</dbReference>
<comment type="similarity">
    <text evidence="4">Belongs to the peptidase T1B family.</text>
</comment>
<dbReference type="PANTHER" id="PTHR32194">
    <property type="entry name" value="METALLOPROTEASE TLDD"/>
    <property type="match status" value="1"/>
</dbReference>
<dbReference type="GO" id="GO:0005839">
    <property type="term" value="C:proteasome core complex"/>
    <property type="evidence" value="ECO:0007669"/>
    <property type="project" value="InterPro"/>
</dbReference>
<dbReference type="Pfam" id="PF00227">
    <property type="entry name" value="Proteasome"/>
    <property type="match status" value="1"/>
</dbReference>
<evidence type="ECO:0000256" key="1">
    <source>
        <dbReference type="ARBA" id="ARBA00022490"/>
    </source>
</evidence>
<dbReference type="InterPro" id="IPR016050">
    <property type="entry name" value="Proteasome_bsu_CS"/>
</dbReference>
<dbReference type="InterPro" id="IPR023333">
    <property type="entry name" value="Proteasome_suB-type"/>
</dbReference>
<comment type="subunit">
    <text evidence="4">Component of the proteasome complex.</text>
</comment>
<keyword evidence="2 4" id="KW-0647">Proteasome</keyword>
<comment type="subcellular location">
    <subcellularLocation>
        <location evidence="4">Cytoplasm</location>
    </subcellularLocation>
    <subcellularLocation>
        <location evidence="4">Nucleus</location>
    </subcellularLocation>
</comment>
<name>A0A7S3GE42_9EUKA</name>